<accession>A0A2G5B627</accession>
<evidence type="ECO:0000256" key="6">
    <source>
        <dbReference type="PROSITE-ProRule" id="PRU00094"/>
    </source>
</evidence>
<feature type="region of interest" description="Disordered" evidence="7">
    <location>
        <begin position="473"/>
        <end position="551"/>
    </location>
</feature>
<reference evidence="9 10" key="1">
    <citation type="journal article" date="2015" name="Genome Biol. Evol.">
        <title>Phylogenomic analyses indicate that early fungi evolved digesting cell walls of algal ancestors of land plants.</title>
        <authorList>
            <person name="Chang Y."/>
            <person name="Wang S."/>
            <person name="Sekimoto S."/>
            <person name="Aerts A.L."/>
            <person name="Choi C."/>
            <person name="Clum A."/>
            <person name="LaButti K.M."/>
            <person name="Lindquist E.A."/>
            <person name="Yee Ngan C."/>
            <person name="Ohm R.A."/>
            <person name="Salamov A.A."/>
            <person name="Grigoriev I.V."/>
            <person name="Spatafora J.W."/>
            <person name="Berbee M.L."/>
        </authorList>
    </citation>
    <scope>NUCLEOTIDE SEQUENCE [LARGE SCALE GENOMIC DNA]</scope>
    <source>
        <strain evidence="9 10">NRRL 1564</strain>
    </source>
</reference>
<evidence type="ECO:0000313" key="10">
    <source>
        <dbReference type="Proteomes" id="UP000242474"/>
    </source>
</evidence>
<evidence type="ECO:0000256" key="7">
    <source>
        <dbReference type="SAM" id="MobiDB-lite"/>
    </source>
</evidence>
<dbReference type="Pfam" id="PF00320">
    <property type="entry name" value="GATA"/>
    <property type="match status" value="1"/>
</dbReference>
<dbReference type="GO" id="GO:0006355">
    <property type="term" value="P:regulation of DNA-templated transcription"/>
    <property type="evidence" value="ECO:0007669"/>
    <property type="project" value="InterPro"/>
</dbReference>
<dbReference type="PANTHER" id="PTHR47172">
    <property type="entry name" value="OS01G0976800 PROTEIN"/>
    <property type="match status" value="1"/>
</dbReference>
<dbReference type="OrthoDB" id="2162994at2759"/>
<dbReference type="PROSITE" id="PS00344">
    <property type="entry name" value="GATA_ZN_FINGER_1"/>
    <property type="match status" value="1"/>
</dbReference>
<evidence type="ECO:0000256" key="4">
    <source>
        <dbReference type="ARBA" id="ARBA00023015"/>
    </source>
</evidence>
<dbReference type="SUPFAM" id="SSF57716">
    <property type="entry name" value="Glucocorticoid receptor-like (DNA-binding domain)"/>
    <property type="match status" value="1"/>
</dbReference>
<proteinExistence type="predicted"/>
<dbReference type="InterPro" id="IPR013088">
    <property type="entry name" value="Znf_NHR/GATA"/>
</dbReference>
<dbReference type="AlphaFoldDB" id="A0A2G5B627"/>
<keyword evidence="5" id="KW-0804">Transcription</keyword>
<keyword evidence="10" id="KW-1185">Reference proteome</keyword>
<dbReference type="CDD" id="cd00202">
    <property type="entry name" value="ZnF_GATA"/>
    <property type="match status" value="1"/>
</dbReference>
<name>A0A2G5B627_COERN</name>
<dbReference type="SMART" id="SM00401">
    <property type="entry name" value="ZnF_GATA"/>
    <property type="match status" value="1"/>
</dbReference>
<keyword evidence="1" id="KW-0479">Metal-binding</keyword>
<protein>
    <recommendedName>
        <fullName evidence="8">GATA-type domain-containing protein</fullName>
    </recommendedName>
</protein>
<dbReference type="PANTHER" id="PTHR47172:SF24">
    <property type="entry name" value="GATA ZINC FINGER DOMAIN-CONTAINING PROTEIN 14-RELATED"/>
    <property type="match status" value="1"/>
</dbReference>
<feature type="domain" description="GATA-type" evidence="8">
    <location>
        <begin position="814"/>
        <end position="849"/>
    </location>
</feature>
<feature type="compositionally biased region" description="Low complexity" evidence="7">
    <location>
        <begin position="320"/>
        <end position="336"/>
    </location>
</feature>
<feature type="compositionally biased region" description="Basic and acidic residues" evidence="7">
    <location>
        <begin position="1"/>
        <end position="10"/>
    </location>
</feature>
<keyword evidence="3" id="KW-0862">Zinc</keyword>
<evidence type="ECO:0000259" key="8">
    <source>
        <dbReference type="PROSITE" id="PS50114"/>
    </source>
</evidence>
<evidence type="ECO:0000256" key="5">
    <source>
        <dbReference type="ARBA" id="ARBA00023163"/>
    </source>
</evidence>
<feature type="region of interest" description="Disordered" evidence="7">
    <location>
        <begin position="1"/>
        <end position="21"/>
    </location>
</feature>
<evidence type="ECO:0000313" key="9">
    <source>
        <dbReference type="EMBL" id="PIA14460.1"/>
    </source>
</evidence>
<keyword evidence="4" id="KW-0805">Transcription regulation</keyword>
<keyword evidence="2 6" id="KW-0863">Zinc-finger</keyword>
<dbReference type="GO" id="GO:0043565">
    <property type="term" value="F:sequence-specific DNA binding"/>
    <property type="evidence" value="ECO:0007669"/>
    <property type="project" value="InterPro"/>
</dbReference>
<sequence>MTVIERKRSADSVAGASEGTAQGLPPHHPCFWGVLDGERLSFLFVSSSLHTFLGSDRAAAMLGQSLFDYMHPDEASCARRDLADRFISKSFVGSSIRCRLTRFDVENPRLYHLFRRASESQILHHGRPAQHVHESLERKLSLPIIPDIAKVRPNGYHPPLAQQQQHTAMHQPMPKRLRTILEDADSHLTSAFQPPGKVNPVCSDIGSRTSSSIADSNSEDLNGDGCEYLIANVALYLVSARLSVMICHYEDPQSKAHVSDLLAANSNPVHLPVDQCDCCSATPMGADSERLLRILAQTQRLDIISPLRVLSGMAVQPLQARSASSSTSNVTSRDNNGSGGGRGSNLSSRHVQVYSTDTEQLLCAFPEDVYRRVYGRSPAEASKAGALLCGLWEYCQSKKADIVSLLKRPCMPDANPIRLELNVLPSSSGVPVNVQCLFFRWGHLLFVSQQVYGDSTPDLGTISTVGTEDNILSSYNLTTPPRDDCARGGLTPDGKSHPMPALVLGKSPSRRAAGKSPGPLSGKSRTLVQNSSPLNPATTAETRPFSHPRAPASIVASLPPRVVPVTDLSKAAPPRRQSSYTLPPAKSFEERRFSYPIQALYSEHRPPPLPIPPQQQQVKTAETISPAGMAPGSGGFARGGSATNNPSGRLAEMRQRSTASGGVVRMGASLLGKDVATQPTPNISPMSAAIVHHTPMSLSPAPQSQVQSQPHSANPGHVQVNVYPPPDTSAWRWTNSHHALSQPPTPGSGGNAYPAHVYAHSAQRPPPLMPLGRPNHSPHMQVFHSSMHDRYHSPLGSAGVSPMSGPPLSAHRSDAEKKMCKSCGTDSSPEWRKGPTGHKTLCNACGLRYARSINRANKKLLT</sequence>
<dbReference type="Proteomes" id="UP000242474">
    <property type="component" value="Unassembled WGS sequence"/>
</dbReference>
<dbReference type="PROSITE" id="PS50114">
    <property type="entry name" value="GATA_ZN_FINGER_2"/>
    <property type="match status" value="1"/>
</dbReference>
<evidence type="ECO:0000256" key="3">
    <source>
        <dbReference type="ARBA" id="ARBA00022833"/>
    </source>
</evidence>
<feature type="region of interest" description="Disordered" evidence="7">
    <location>
        <begin position="320"/>
        <end position="347"/>
    </location>
</feature>
<dbReference type="EMBL" id="KZ303517">
    <property type="protein sequence ID" value="PIA14460.1"/>
    <property type="molecule type" value="Genomic_DNA"/>
</dbReference>
<organism evidence="9 10">
    <name type="scientific">Coemansia reversa (strain ATCC 12441 / NRRL 1564)</name>
    <dbReference type="NCBI Taxonomy" id="763665"/>
    <lineage>
        <taxon>Eukaryota</taxon>
        <taxon>Fungi</taxon>
        <taxon>Fungi incertae sedis</taxon>
        <taxon>Zoopagomycota</taxon>
        <taxon>Kickxellomycotina</taxon>
        <taxon>Kickxellomycetes</taxon>
        <taxon>Kickxellales</taxon>
        <taxon>Kickxellaceae</taxon>
        <taxon>Coemansia</taxon>
    </lineage>
</organism>
<dbReference type="InterPro" id="IPR000679">
    <property type="entry name" value="Znf_GATA"/>
</dbReference>
<evidence type="ECO:0000256" key="1">
    <source>
        <dbReference type="ARBA" id="ARBA00022723"/>
    </source>
</evidence>
<dbReference type="Gene3D" id="3.30.50.10">
    <property type="entry name" value="Erythroid Transcription Factor GATA-1, subunit A"/>
    <property type="match status" value="1"/>
</dbReference>
<gene>
    <name evidence="9" type="ORF">COEREDRAFT_82731</name>
</gene>
<dbReference type="GO" id="GO:0008270">
    <property type="term" value="F:zinc ion binding"/>
    <property type="evidence" value="ECO:0007669"/>
    <property type="project" value="UniProtKB-KW"/>
</dbReference>
<dbReference type="STRING" id="763665.A0A2G5B627"/>
<feature type="compositionally biased region" description="Polar residues" evidence="7">
    <location>
        <begin position="523"/>
        <end position="541"/>
    </location>
</feature>
<evidence type="ECO:0000256" key="2">
    <source>
        <dbReference type="ARBA" id="ARBA00022771"/>
    </source>
</evidence>